<organism evidence="1 2">
    <name type="scientific">Gilliamella apis</name>
    <dbReference type="NCBI Taxonomy" id="1970738"/>
    <lineage>
        <taxon>Bacteria</taxon>
        <taxon>Pseudomonadati</taxon>
        <taxon>Pseudomonadota</taxon>
        <taxon>Gammaproteobacteria</taxon>
        <taxon>Orbales</taxon>
        <taxon>Orbaceae</taxon>
        <taxon>Gilliamella</taxon>
    </lineage>
</organism>
<dbReference type="InterPro" id="IPR021530">
    <property type="entry name" value="AllH-like"/>
</dbReference>
<dbReference type="RefSeq" id="WP_110448074.1">
    <property type="nucleotide sequence ID" value="NZ_CP132381.1"/>
</dbReference>
<dbReference type="OrthoDB" id="4933449at2"/>
<sequence>MKLIYADDECLNKPINRSQLSTNVVDYCQQRGLFIAQSSHIIKPLLISADIPIKEGELSLFSCYQHTINLITANRQLITLHRFNSGLSPMGVVFKSSDFDFLMSLLLDNNKISLYQLSTGDLQIGMFLISFDTHVCQLNSKKYSLNNMSKLQVANQLKQIHNPTGLFGQLSNNVNGHYPQQLNQLCNIMMNLMNGNVDDISPFIGLGPGLTPSFDDIIVGILAVTSSDPCFVDRMQRFKTAFAKLSLDLLTTTVSVAFLNYALQGKFSLLVLQVINSFVKGHYHHSSIKNLMNYGHTSGSDLLLGIWLGIDRFVLRD</sequence>
<dbReference type="EMBL" id="QGLO01000005">
    <property type="protein sequence ID" value="PXY90609.1"/>
    <property type="molecule type" value="Genomic_DNA"/>
</dbReference>
<evidence type="ECO:0000313" key="1">
    <source>
        <dbReference type="EMBL" id="PXY90609.1"/>
    </source>
</evidence>
<dbReference type="AlphaFoldDB" id="A0A2V4DRD7"/>
<proteinExistence type="predicted"/>
<gene>
    <name evidence="1" type="ORF">DKK78_07510</name>
</gene>
<dbReference type="Proteomes" id="UP000247673">
    <property type="component" value="Unassembled WGS sequence"/>
</dbReference>
<protein>
    <recommendedName>
        <fullName evidence="3">DUF2877 domain-containing protein</fullName>
    </recommendedName>
</protein>
<comment type="caution">
    <text evidence="1">The sequence shown here is derived from an EMBL/GenBank/DDBJ whole genome shotgun (WGS) entry which is preliminary data.</text>
</comment>
<evidence type="ECO:0000313" key="2">
    <source>
        <dbReference type="Proteomes" id="UP000247673"/>
    </source>
</evidence>
<reference evidence="1 2" key="1">
    <citation type="submission" date="2018-05" db="EMBL/GenBank/DDBJ databases">
        <title>Reference genomes for bee gut microbiota database.</title>
        <authorList>
            <person name="Ellegaard K.M."/>
        </authorList>
    </citation>
    <scope>NUCLEOTIDE SEQUENCE [LARGE SCALE GENOMIC DNA]</scope>
    <source>
        <strain evidence="1 2">ESL0172</strain>
    </source>
</reference>
<keyword evidence="2" id="KW-1185">Reference proteome</keyword>
<dbReference type="Pfam" id="PF11392">
    <property type="entry name" value="AllH"/>
    <property type="match status" value="1"/>
</dbReference>
<name>A0A2V4DRD7_9GAMM</name>
<evidence type="ECO:0008006" key="3">
    <source>
        <dbReference type="Google" id="ProtNLM"/>
    </source>
</evidence>
<accession>A0A2V4DRD7</accession>